<reference evidence="2 3" key="1">
    <citation type="submission" date="2021-12" db="EMBL/GenBank/DDBJ databases">
        <title>Complete genome sequence of Phytobacter diazotrophicus TA9734.</title>
        <authorList>
            <person name="Kubota H."/>
            <person name="Nakayama Y."/>
            <person name="Ariyoshi T."/>
        </authorList>
    </citation>
    <scope>NUCLEOTIDE SEQUENCE [LARGE SCALE GENOMIC DNA]</scope>
    <source>
        <strain evidence="2 3">TA9734</strain>
    </source>
</reference>
<organism evidence="2 3">
    <name type="scientific">Phytobacter diazotrophicus</name>
    <dbReference type="NCBI Taxonomy" id="395631"/>
    <lineage>
        <taxon>Bacteria</taxon>
        <taxon>Pseudomonadati</taxon>
        <taxon>Pseudomonadota</taxon>
        <taxon>Gammaproteobacteria</taxon>
        <taxon>Enterobacterales</taxon>
        <taxon>Enterobacteriaceae</taxon>
        <taxon>Phytobacter</taxon>
    </lineage>
</organism>
<proteinExistence type="predicted"/>
<evidence type="ECO:0000313" key="2">
    <source>
        <dbReference type="EMBL" id="BDD50080.1"/>
    </source>
</evidence>
<gene>
    <name evidence="2" type="ORF">PDTA9734_15670</name>
</gene>
<keyword evidence="3" id="KW-1185">Reference proteome</keyword>
<feature type="chain" id="PRO_5046333670" evidence="1">
    <location>
        <begin position="23"/>
        <end position="187"/>
    </location>
</feature>
<evidence type="ECO:0000313" key="3">
    <source>
        <dbReference type="Proteomes" id="UP001320460"/>
    </source>
</evidence>
<name>A0ABN6LLM4_9ENTR</name>
<sequence length="187" mass="20648">MKTLFAIPFFALGFITSVAVQAAENKTPDAINRIMAESVRNLSLMDADPQGALRWVVWQEGRADSSVSYLALFKQDKGAASSVWSTSWPDAWSPALQPLPEWRWQGNALLAVTLQFGAAAGQVELYGLDTQNRPIKLAEKTAASVSWKINESGQRLLVLYEPKPTALKASCYGWRENTNKLMPQSCN</sequence>
<feature type="signal peptide" evidence="1">
    <location>
        <begin position="1"/>
        <end position="22"/>
    </location>
</feature>
<dbReference type="Proteomes" id="UP001320460">
    <property type="component" value="Chromosome"/>
</dbReference>
<keyword evidence="1" id="KW-0732">Signal</keyword>
<dbReference type="EMBL" id="AP025334">
    <property type="protein sequence ID" value="BDD50080.1"/>
    <property type="molecule type" value="Genomic_DNA"/>
</dbReference>
<dbReference type="RefSeq" id="WP_125124166.1">
    <property type="nucleotide sequence ID" value="NZ_AP025334.1"/>
</dbReference>
<evidence type="ECO:0000256" key="1">
    <source>
        <dbReference type="SAM" id="SignalP"/>
    </source>
</evidence>
<protein>
    <submittedName>
        <fullName evidence="2">Uncharacterized protein</fullName>
    </submittedName>
</protein>
<accession>A0ABN6LLM4</accession>